<evidence type="ECO:0008006" key="4">
    <source>
        <dbReference type="Google" id="ProtNLM"/>
    </source>
</evidence>
<keyword evidence="3" id="KW-1185">Reference proteome</keyword>
<keyword evidence="1" id="KW-0472">Membrane</keyword>
<organism evidence="2 3">
    <name type="scientific">Thalassobacterium sedimentorum</name>
    <dbReference type="NCBI Taxonomy" id="3041258"/>
    <lineage>
        <taxon>Bacteria</taxon>
        <taxon>Pseudomonadati</taxon>
        <taxon>Verrucomicrobiota</taxon>
        <taxon>Opitutia</taxon>
        <taxon>Puniceicoccales</taxon>
        <taxon>Coraliomargaritaceae</taxon>
        <taxon>Thalassobacterium</taxon>
    </lineage>
</organism>
<proteinExistence type="predicted"/>
<dbReference type="EMBL" id="JARXIC010000073">
    <property type="protein sequence ID" value="MDQ8196369.1"/>
    <property type="molecule type" value="Genomic_DNA"/>
</dbReference>
<reference evidence="2 3" key="1">
    <citation type="submission" date="2023-04" db="EMBL/GenBank/DDBJ databases">
        <title>A novel bacteria isolated from coastal sediment.</title>
        <authorList>
            <person name="Liu X.-J."/>
            <person name="Du Z.-J."/>
        </authorList>
    </citation>
    <scope>NUCLEOTIDE SEQUENCE [LARGE SCALE GENOMIC DNA]</scope>
    <source>
        <strain evidence="2 3">SDUM461004</strain>
    </source>
</reference>
<keyword evidence="1" id="KW-1133">Transmembrane helix</keyword>
<accession>A0ABU1ANW3</accession>
<evidence type="ECO:0000256" key="1">
    <source>
        <dbReference type="SAM" id="Phobius"/>
    </source>
</evidence>
<feature type="transmembrane region" description="Helical" evidence="1">
    <location>
        <begin position="12"/>
        <end position="35"/>
    </location>
</feature>
<dbReference type="RefSeq" id="WP_308986803.1">
    <property type="nucleotide sequence ID" value="NZ_JARXIC010000073.1"/>
</dbReference>
<keyword evidence="1" id="KW-0812">Transmembrane</keyword>
<evidence type="ECO:0000313" key="2">
    <source>
        <dbReference type="EMBL" id="MDQ8196369.1"/>
    </source>
</evidence>
<name>A0ABU1ANW3_9BACT</name>
<protein>
    <recommendedName>
        <fullName evidence="4">DUF4760 domain-containing protein</fullName>
    </recommendedName>
</protein>
<sequence length="168" mass="19183">MIDPETSLLTTLTPAIFALIGVLIGSGLHFLGLVFDRKWKREQKLAERFEELTDLVSETLIWSQSVGNAKNLKELSSRTTSKEARRMVSLCMIYFRELEKPAKDYANCLISYFDILARSFDPAIPHTVGAQAVKHNEKAYMECADEIMNLRNDLEDLIKKHSKKYAKV</sequence>
<evidence type="ECO:0000313" key="3">
    <source>
        <dbReference type="Proteomes" id="UP001243717"/>
    </source>
</evidence>
<comment type="caution">
    <text evidence="2">The sequence shown here is derived from an EMBL/GenBank/DDBJ whole genome shotgun (WGS) entry which is preliminary data.</text>
</comment>
<gene>
    <name evidence="2" type="ORF">QEH59_18205</name>
</gene>
<dbReference type="Proteomes" id="UP001243717">
    <property type="component" value="Unassembled WGS sequence"/>
</dbReference>